<dbReference type="CDD" id="cd00882">
    <property type="entry name" value="Ras_like_GTPase"/>
    <property type="match status" value="1"/>
</dbReference>
<organism evidence="2 3">
    <name type="scientific">Rhodobium orientis</name>
    <dbReference type="NCBI Taxonomy" id="34017"/>
    <lineage>
        <taxon>Bacteria</taxon>
        <taxon>Pseudomonadati</taxon>
        <taxon>Pseudomonadota</taxon>
        <taxon>Alphaproteobacteria</taxon>
        <taxon>Hyphomicrobiales</taxon>
        <taxon>Rhodobiaceae</taxon>
        <taxon>Rhodobium</taxon>
    </lineage>
</organism>
<feature type="domain" description="Double-GTPase 2" evidence="1">
    <location>
        <begin position="24"/>
        <end position="254"/>
    </location>
</feature>
<protein>
    <recommendedName>
        <fullName evidence="1">Double-GTPase 2 domain-containing protein</fullName>
    </recommendedName>
</protein>
<dbReference type="EMBL" id="NPEV01000033">
    <property type="protein sequence ID" value="RAI26274.1"/>
    <property type="molecule type" value="Genomic_DNA"/>
</dbReference>
<dbReference type="InterPro" id="IPR027417">
    <property type="entry name" value="P-loop_NTPase"/>
</dbReference>
<reference evidence="2 3" key="1">
    <citation type="submission" date="2017-07" db="EMBL/GenBank/DDBJ databases">
        <title>Draft Genome Sequences of Select Purple Nonsulfur Bacteria.</title>
        <authorList>
            <person name="Lasarre B."/>
            <person name="Mckinlay J.B."/>
        </authorList>
    </citation>
    <scope>NUCLEOTIDE SEQUENCE [LARGE SCALE GENOMIC DNA]</scope>
    <source>
        <strain evidence="2 3">DSM 11290</strain>
    </source>
</reference>
<name>A0A327JLL2_9HYPH</name>
<dbReference type="InterPro" id="IPR045528">
    <property type="entry name" value="DO-GTPase2"/>
</dbReference>
<dbReference type="AlphaFoldDB" id="A0A327JLL2"/>
<keyword evidence="3" id="KW-1185">Reference proteome</keyword>
<proteinExistence type="predicted"/>
<accession>A0A327JLL2</accession>
<comment type="caution">
    <text evidence="2">The sequence shown here is derived from an EMBL/GenBank/DDBJ whole genome shotgun (WGS) entry which is preliminary data.</text>
</comment>
<dbReference type="SUPFAM" id="SSF52540">
    <property type="entry name" value="P-loop containing nucleoside triphosphate hydrolases"/>
    <property type="match status" value="1"/>
</dbReference>
<dbReference type="Pfam" id="PF19993">
    <property type="entry name" value="DO-GTPase2"/>
    <property type="match status" value="1"/>
</dbReference>
<gene>
    <name evidence="2" type="ORF">CH339_14920</name>
</gene>
<dbReference type="Proteomes" id="UP000249299">
    <property type="component" value="Unassembled WGS sequence"/>
</dbReference>
<sequence length="285" mass="31476">MRLPHGEPLSQLDVDAQQLQRAGRLVAIMGDTSSGKSTLLCSLYDRYLRGAFADRSFVASTTLGAFEKLAHLSRAVSGARTPDTKRTYVSDGLQYYHLALVGQENRARRVDLFLSDRAGETYRSAMDHPDAFVALPELSVARVVTLLIDGARLAQPEELHEVLGTAGRMVRAMLDSCALNDTQHLHLVVTKRDEVERSENRSAIEAQVKSLVHRLRTNFGPRLATIQYFAISARDPKGEHEPADGCDALLSAWIDAAEPRVRAVEQNEGPATEFDRLATIERARA</sequence>
<evidence type="ECO:0000313" key="3">
    <source>
        <dbReference type="Proteomes" id="UP000249299"/>
    </source>
</evidence>
<evidence type="ECO:0000259" key="1">
    <source>
        <dbReference type="Pfam" id="PF19993"/>
    </source>
</evidence>
<dbReference type="Gene3D" id="3.40.50.300">
    <property type="entry name" value="P-loop containing nucleotide triphosphate hydrolases"/>
    <property type="match status" value="1"/>
</dbReference>
<evidence type="ECO:0000313" key="2">
    <source>
        <dbReference type="EMBL" id="RAI26274.1"/>
    </source>
</evidence>